<dbReference type="KEGG" id="ach:Achl_4325"/>
<geneLocation type="plasmid" evidence="1 2">
    <name>pACHL01</name>
</geneLocation>
<dbReference type="OrthoDB" id="9805663at2"/>
<evidence type="ECO:0000313" key="1">
    <source>
        <dbReference type="EMBL" id="ACL42276.1"/>
    </source>
</evidence>
<dbReference type="Proteomes" id="UP000002505">
    <property type="component" value="Plasmid pACHL01"/>
</dbReference>
<dbReference type="HOGENOM" id="CLU_1567459_0_0_11"/>
<accession>B8HIM9</accession>
<gene>
    <name evidence="1" type="ordered locus">Achl_4325</name>
</gene>
<dbReference type="RefSeq" id="WP_012623293.1">
    <property type="nucleotide sequence ID" value="NC_011879.1"/>
</dbReference>
<protein>
    <submittedName>
        <fullName evidence="1">Uncharacterized protein</fullName>
    </submittedName>
</protein>
<sequence>MHADENTFAPLAVAGDGFYDAYLALEPGPHLRFPRHDHHDRIHAAVTLKGADLEGGMRDGRSSFELNAYAPRGVVESDGDRCILATLEFLSVNLESSSGGRLHFTGLLTGAETYPQDVHDRIAAGIPLTEIAELQGDYDSIRYLPPRYIPLRDYFGWIADVRLIPRPVNG</sequence>
<name>B8HIM9_PSECP</name>
<dbReference type="AlphaFoldDB" id="B8HIM9"/>
<reference evidence="1" key="1">
    <citation type="submission" date="2009-01" db="EMBL/GenBank/DDBJ databases">
        <title>Complete sequence of plasmid1 of Arthrobacter chlorophenolicus A6.</title>
        <authorList>
            <consortium name="US DOE Joint Genome Institute"/>
            <person name="Lucas S."/>
            <person name="Copeland A."/>
            <person name="Lapidus A."/>
            <person name="Glavina del Rio T."/>
            <person name="Tice H."/>
            <person name="Bruce D."/>
            <person name="Goodwin L."/>
            <person name="Pitluck S."/>
            <person name="Goltsman E."/>
            <person name="Clum A."/>
            <person name="Larimer F."/>
            <person name="Land M."/>
            <person name="Hauser L."/>
            <person name="Kyrpides N."/>
            <person name="Mikhailova N."/>
            <person name="Jansson J."/>
            <person name="Richardson P."/>
        </authorList>
    </citation>
    <scope>NUCLEOTIDE SEQUENCE [LARGE SCALE GENOMIC DNA]</scope>
    <source>
        <strain evidence="1">A6</strain>
        <plasmid evidence="1">pACHL01</plasmid>
    </source>
</reference>
<proteinExistence type="predicted"/>
<evidence type="ECO:0000313" key="2">
    <source>
        <dbReference type="Proteomes" id="UP000002505"/>
    </source>
</evidence>
<dbReference type="EMBL" id="CP001342">
    <property type="protein sequence ID" value="ACL42276.1"/>
    <property type="molecule type" value="Genomic_DNA"/>
</dbReference>
<organism evidence="1 2">
    <name type="scientific">Pseudarthrobacter chlorophenolicus (strain ATCC 700700 / DSM 12829 / CIP 107037 / JCM 12360 / KCTC 9906 / NCIMB 13794 / A6)</name>
    <name type="common">Arthrobacter chlorophenolicus</name>
    <dbReference type="NCBI Taxonomy" id="452863"/>
    <lineage>
        <taxon>Bacteria</taxon>
        <taxon>Bacillati</taxon>
        <taxon>Actinomycetota</taxon>
        <taxon>Actinomycetes</taxon>
        <taxon>Micrococcales</taxon>
        <taxon>Micrococcaceae</taxon>
        <taxon>Pseudarthrobacter</taxon>
    </lineage>
</organism>
<keyword evidence="1" id="KW-0614">Plasmid</keyword>
<keyword evidence="2" id="KW-1185">Reference proteome</keyword>